<evidence type="ECO:0000313" key="2">
    <source>
        <dbReference type="EMBL" id="KKL93318.1"/>
    </source>
</evidence>
<feature type="non-terminal residue" evidence="2">
    <location>
        <position position="1"/>
    </location>
</feature>
<gene>
    <name evidence="2" type="ORF">LCGC14_1875930</name>
</gene>
<organism evidence="2">
    <name type="scientific">marine sediment metagenome</name>
    <dbReference type="NCBI Taxonomy" id="412755"/>
    <lineage>
        <taxon>unclassified sequences</taxon>
        <taxon>metagenomes</taxon>
        <taxon>ecological metagenomes</taxon>
    </lineage>
</organism>
<comment type="caution">
    <text evidence="2">The sequence shown here is derived from an EMBL/GenBank/DDBJ whole genome shotgun (WGS) entry which is preliminary data.</text>
</comment>
<reference evidence="2" key="1">
    <citation type="journal article" date="2015" name="Nature">
        <title>Complex archaea that bridge the gap between prokaryotes and eukaryotes.</title>
        <authorList>
            <person name="Spang A."/>
            <person name="Saw J.H."/>
            <person name="Jorgensen S.L."/>
            <person name="Zaremba-Niedzwiedzka K."/>
            <person name="Martijn J."/>
            <person name="Lind A.E."/>
            <person name="van Eijk R."/>
            <person name="Schleper C."/>
            <person name="Guy L."/>
            <person name="Ettema T.J."/>
        </authorList>
    </citation>
    <scope>NUCLEOTIDE SEQUENCE</scope>
</reference>
<name>A0A0F9G3V6_9ZZZZ</name>
<evidence type="ECO:0000256" key="1">
    <source>
        <dbReference type="SAM" id="MobiDB-lite"/>
    </source>
</evidence>
<feature type="region of interest" description="Disordered" evidence="1">
    <location>
        <begin position="60"/>
        <end position="79"/>
    </location>
</feature>
<proteinExistence type="predicted"/>
<dbReference type="EMBL" id="LAZR01019222">
    <property type="protein sequence ID" value="KKL93318.1"/>
    <property type="molecule type" value="Genomic_DNA"/>
</dbReference>
<dbReference type="AlphaFoldDB" id="A0A0F9G3V6"/>
<protein>
    <submittedName>
        <fullName evidence="2">Uncharacterized protein</fullName>
    </submittedName>
</protein>
<sequence length="79" mass="8774">IEILFPYGTKPADIKDRLDDEILGIVEGQGIGLAKRIGKLILRRSTQIVRANEDWLTENLPETNRPASTRPGAEYGVDV</sequence>
<accession>A0A0F9G3V6</accession>